<reference evidence="1" key="2">
    <citation type="submission" date="2025-09" db="UniProtKB">
        <authorList>
            <consortium name="EnsemblPlants"/>
        </authorList>
    </citation>
    <scope>IDENTIFICATION</scope>
</reference>
<sequence length="1025" mass="115825">MRKKVDERIRTLIENGVRQRQRSMFIIVGDKSRDQIVNLNYMLAKSRVKSRPSVLWCYRNKLEISSHRKKRAKQLKKLMQRGLMDPEKADPFSLFLETSDITYCQYKDSERVLGNTFGMCILQDFEALTPNLLARTIETVEGGGLVILLLSSLSSLTSLYTMVMDVHERFRTESHTTAATRFNERFLLSIASCKACIVMDDELNILPISSHMKFIQPVTNNEDSEGLSERERELKDLKDQFREDFPVGPLIGKCCTMDQGKAVINFLDSILDKSLRSTVALLAARGRGKSAALGLAIAGAVAAGYSNIFVTAPSPENLNTLFDFVCKGINTLEYKEHLHYDVVKSADPNLRKATIQINIHKQHRQTIQYMKPHDHGKLSQVELLVIDEAAAIPLPIVKSLLGPYLVFLSSTVNGYEGTGRSLSLKLLQQLESQSQPSASSDGPNSSRLFKKIELNESIRYASGDPIETWLNELLCLDLANSIPNISRLPHPEKCDLYYVNRDTLFSYHKESEVFLQRMMALYVASHYKNSPNDLQLMADAPAHHLFVLLGPVNESENQLPDILCVIQVCLEGQISRKSAIRSLNEGHAPSGDQIPWKFCEQFQDNVFPSLSGARIVRIAVHPSALRLGYGSAAVNILTRYYTGSMTDFKDEEEVEEPAVKISEAAEKASLLEESIQPRANLPPLLVNLRDRRPEKLHYLGVSFGLTQELFRFWRKHDFFPFYVGQIPSAVTGEHTCMALSPLNSDDIKVGDDKIKSGFLEPFYQDFRQRFRRLLGTSFRHLNFKLAISVLASKIDFSHHEPSENDTSSTLKLLRDVLSPHDMKRLEAYSNNLVDYHLILDLVPILAHEYFSEKLPVTLHGAQASVLFCMGLQDKDISATKEELGIEREQVLSNFIKTMKKLYGYLHNTAGKEIEATLPRLKEIGMAPLSRSMDEDLDEAAEEVKEKRRAADEATVDPKLLQKYAINNDDFEIEKALQTDKMSASGVISVKSNRTNADKKEKHREKEKSKRKGTDGSRSESKKKRT</sequence>
<name>A0ACD5TUQ8_AVESA</name>
<accession>A0ACD5TUQ8</accession>
<proteinExistence type="predicted"/>
<organism evidence="1 2">
    <name type="scientific">Avena sativa</name>
    <name type="common">Oat</name>
    <dbReference type="NCBI Taxonomy" id="4498"/>
    <lineage>
        <taxon>Eukaryota</taxon>
        <taxon>Viridiplantae</taxon>
        <taxon>Streptophyta</taxon>
        <taxon>Embryophyta</taxon>
        <taxon>Tracheophyta</taxon>
        <taxon>Spermatophyta</taxon>
        <taxon>Magnoliopsida</taxon>
        <taxon>Liliopsida</taxon>
        <taxon>Poales</taxon>
        <taxon>Poaceae</taxon>
        <taxon>BOP clade</taxon>
        <taxon>Pooideae</taxon>
        <taxon>Poodae</taxon>
        <taxon>Poeae</taxon>
        <taxon>Poeae Chloroplast Group 1 (Aveneae type)</taxon>
        <taxon>Aveninae</taxon>
        <taxon>Avena</taxon>
    </lineage>
</organism>
<dbReference type="EnsemblPlants" id="AVESA.00010b.r2.1DG0132320.1">
    <property type="protein sequence ID" value="AVESA.00010b.r2.1DG0132320.1.CDS"/>
    <property type="gene ID" value="AVESA.00010b.r2.1DG0132320"/>
</dbReference>
<evidence type="ECO:0000313" key="1">
    <source>
        <dbReference type="EnsemblPlants" id="AVESA.00010b.r2.1DG0132320.1.CDS"/>
    </source>
</evidence>
<dbReference type="Proteomes" id="UP001732700">
    <property type="component" value="Chromosome 1D"/>
</dbReference>
<protein>
    <submittedName>
        <fullName evidence="1">Uncharacterized protein</fullName>
    </submittedName>
</protein>
<reference evidence="1" key="1">
    <citation type="submission" date="2021-05" db="EMBL/GenBank/DDBJ databases">
        <authorList>
            <person name="Scholz U."/>
            <person name="Mascher M."/>
            <person name="Fiebig A."/>
        </authorList>
    </citation>
    <scope>NUCLEOTIDE SEQUENCE [LARGE SCALE GENOMIC DNA]</scope>
</reference>
<keyword evidence="2" id="KW-1185">Reference proteome</keyword>
<evidence type="ECO:0000313" key="2">
    <source>
        <dbReference type="Proteomes" id="UP001732700"/>
    </source>
</evidence>